<dbReference type="EMBL" id="WIUZ02000015">
    <property type="protein sequence ID" value="KAF9780883.1"/>
    <property type="molecule type" value="Genomic_DNA"/>
</dbReference>
<dbReference type="OrthoDB" id="2788229at2759"/>
<keyword evidence="2" id="KW-1185">Reference proteome</keyword>
<dbReference type="AlphaFoldDB" id="A0A9P6H8P4"/>
<name>A0A9P6H8P4_9AGAM</name>
<organism evidence="1 2">
    <name type="scientific">Thelephora terrestris</name>
    <dbReference type="NCBI Taxonomy" id="56493"/>
    <lineage>
        <taxon>Eukaryota</taxon>
        <taxon>Fungi</taxon>
        <taxon>Dikarya</taxon>
        <taxon>Basidiomycota</taxon>
        <taxon>Agaricomycotina</taxon>
        <taxon>Agaricomycetes</taxon>
        <taxon>Thelephorales</taxon>
        <taxon>Thelephoraceae</taxon>
        <taxon>Thelephora</taxon>
    </lineage>
</organism>
<evidence type="ECO:0008006" key="3">
    <source>
        <dbReference type="Google" id="ProtNLM"/>
    </source>
</evidence>
<protein>
    <recommendedName>
        <fullName evidence="3">F-box domain-containing protein</fullName>
    </recommendedName>
</protein>
<evidence type="ECO:0000313" key="1">
    <source>
        <dbReference type="EMBL" id="KAF9780883.1"/>
    </source>
</evidence>
<evidence type="ECO:0000313" key="2">
    <source>
        <dbReference type="Proteomes" id="UP000736335"/>
    </source>
</evidence>
<gene>
    <name evidence="1" type="ORF">BJ322DRAFT_287481</name>
</gene>
<dbReference type="Proteomes" id="UP000736335">
    <property type="component" value="Unassembled WGS sequence"/>
</dbReference>
<sequence length="294" mass="32515">MMLPRVLPPEVLDIIVDHLHDQPTTLEECCLVSKSWVPRARRHLFAEVEFNSGLCPIRLWTDAFPDPSNSPAHHTRRVWIYGLETITAAPTVLRQFDCIQELWVAAPVQDVSTPVSFDRLHGLSPTLKSLHLSDISAPVSQVFNLICSFPLLEDLWLYFVNILGGADGWDVPSTSPRLTGSLHLIDWDCSVTRRLLDLPNGLRFSEITASCRVEDTDSLVDLVSRCSDNLESLEIAYSSPCMSSFPLVAGQCLTSLAVSAYFPGMSLAIPAAAQYLTTTAQRSQAVCPLRGHKT</sequence>
<reference evidence="1" key="1">
    <citation type="journal article" date="2020" name="Nat. Commun.">
        <title>Large-scale genome sequencing of mycorrhizal fungi provides insights into the early evolution of symbiotic traits.</title>
        <authorList>
            <person name="Miyauchi S."/>
            <person name="Kiss E."/>
            <person name="Kuo A."/>
            <person name="Drula E."/>
            <person name="Kohler A."/>
            <person name="Sanchez-Garcia M."/>
            <person name="Morin E."/>
            <person name="Andreopoulos B."/>
            <person name="Barry K.W."/>
            <person name="Bonito G."/>
            <person name="Buee M."/>
            <person name="Carver A."/>
            <person name="Chen C."/>
            <person name="Cichocki N."/>
            <person name="Clum A."/>
            <person name="Culley D."/>
            <person name="Crous P.W."/>
            <person name="Fauchery L."/>
            <person name="Girlanda M."/>
            <person name="Hayes R.D."/>
            <person name="Keri Z."/>
            <person name="LaButti K."/>
            <person name="Lipzen A."/>
            <person name="Lombard V."/>
            <person name="Magnuson J."/>
            <person name="Maillard F."/>
            <person name="Murat C."/>
            <person name="Nolan M."/>
            <person name="Ohm R.A."/>
            <person name="Pangilinan J."/>
            <person name="Pereira M.F."/>
            <person name="Perotto S."/>
            <person name="Peter M."/>
            <person name="Pfister S."/>
            <person name="Riley R."/>
            <person name="Sitrit Y."/>
            <person name="Stielow J.B."/>
            <person name="Szollosi G."/>
            <person name="Zifcakova L."/>
            <person name="Stursova M."/>
            <person name="Spatafora J.W."/>
            <person name="Tedersoo L."/>
            <person name="Vaario L.M."/>
            <person name="Yamada A."/>
            <person name="Yan M."/>
            <person name="Wang P."/>
            <person name="Xu J."/>
            <person name="Bruns T."/>
            <person name="Baldrian P."/>
            <person name="Vilgalys R."/>
            <person name="Dunand C."/>
            <person name="Henrissat B."/>
            <person name="Grigoriev I.V."/>
            <person name="Hibbett D."/>
            <person name="Nagy L.G."/>
            <person name="Martin F.M."/>
        </authorList>
    </citation>
    <scope>NUCLEOTIDE SEQUENCE</scope>
    <source>
        <strain evidence="1">UH-Tt-Lm1</strain>
    </source>
</reference>
<reference evidence="1" key="2">
    <citation type="submission" date="2020-11" db="EMBL/GenBank/DDBJ databases">
        <authorList>
            <consortium name="DOE Joint Genome Institute"/>
            <person name="Kuo A."/>
            <person name="Miyauchi S."/>
            <person name="Kiss E."/>
            <person name="Drula E."/>
            <person name="Kohler A."/>
            <person name="Sanchez-Garcia M."/>
            <person name="Andreopoulos B."/>
            <person name="Barry K.W."/>
            <person name="Bonito G."/>
            <person name="Buee M."/>
            <person name="Carver A."/>
            <person name="Chen C."/>
            <person name="Cichocki N."/>
            <person name="Clum A."/>
            <person name="Culley D."/>
            <person name="Crous P.W."/>
            <person name="Fauchery L."/>
            <person name="Girlanda M."/>
            <person name="Hayes R."/>
            <person name="Keri Z."/>
            <person name="Labutti K."/>
            <person name="Lipzen A."/>
            <person name="Lombard V."/>
            <person name="Magnuson J."/>
            <person name="Maillard F."/>
            <person name="Morin E."/>
            <person name="Murat C."/>
            <person name="Nolan M."/>
            <person name="Ohm R."/>
            <person name="Pangilinan J."/>
            <person name="Pereira M."/>
            <person name="Perotto S."/>
            <person name="Peter M."/>
            <person name="Riley R."/>
            <person name="Sitrit Y."/>
            <person name="Stielow B."/>
            <person name="Szollosi G."/>
            <person name="Zifcakova L."/>
            <person name="Stursova M."/>
            <person name="Spatafora J.W."/>
            <person name="Tedersoo L."/>
            <person name="Vaario L.-M."/>
            <person name="Yamada A."/>
            <person name="Yan M."/>
            <person name="Wang P."/>
            <person name="Xu J."/>
            <person name="Bruns T."/>
            <person name="Baldrian P."/>
            <person name="Vilgalys R."/>
            <person name="Henrissat B."/>
            <person name="Grigoriev I.V."/>
            <person name="Hibbett D."/>
            <person name="Nagy L.G."/>
            <person name="Martin F.M."/>
        </authorList>
    </citation>
    <scope>NUCLEOTIDE SEQUENCE</scope>
    <source>
        <strain evidence="1">UH-Tt-Lm1</strain>
    </source>
</reference>
<proteinExistence type="predicted"/>
<accession>A0A9P6H8P4</accession>
<comment type="caution">
    <text evidence="1">The sequence shown here is derived from an EMBL/GenBank/DDBJ whole genome shotgun (WGS) entry which is preliminary data.</text>
</comment>